<name>A0A1I2YV39_9BACT</name>
<protein>
    <submittedName>
        <fullName evidence="2">Uncharacterized protein</fullName>
    </submittedName>
</protein>
<keyword evidence="3" id="KW-1185">Reference proteome</keyword>
<gene>
    <name evidence="2" type="ORF">SAMN05421739_11029</name>
</gene>
<evidence type="ECO:0000313" key="2">
    <source>
        <dbReference type="EMBL" id="SFH29533.1"/>
    </source>
</evidence>
<keyword evidence="1" id="KW-0812">Transmembrane</keyword>
<dbReference type="Proteomes" id="UP000198724">
    <property type="component" value="Unassembled WGS sequence"/>
</dbReference>
<feature type="transmembrane region" description="Helical" evidence="1">
    <location>
        <begin position="45"/>
        <end position="66"/>
    </location>
</feature>
<evidence type="ECO:0000313" key="3">
    <source>
        <dbReference type="Proteomes" id="UP000198724"/>
    </source>
</evidence>
<dbReference type="AlphaFoldDB" id="A0A1I2YV39"/>
<keyword evidence="1" id="KW-0472">Membrane</keyword>
<proteinExistence type="predicted"/>
<accession>A0A1I2YV39</accession>
<reference evidence="3" key="1">
    <citation type="submission" date="2016-10" db="EMBL/GenBank/DDBJ databases">
        <authorList>
            <person name="Varghese N."/>
            <person name="Submissions S."/>
        </authorList>
    </citation>
    <scope>NUCLEOTIDE SEQUENCE [LARGE SCALE GENOMIC DNA]</scope>
    <source>
        <strain evidence="3">LP51</strain>
    </source>
</reference>
<dbReference type="EMBL" id="FOOT01000010">
    <property type="protein sequence ID" value="SFH29533.1"/>
    <property type="molecule type" value="Genomic_DNA"/>
</dbReference>
<dbReference type="OrthoDB" id="1452163at2"/>
<feature type="transmembrane region" description="Helical" evidence="1">
    <location>
        <begin position="6"/>
        <end position="25"/>
    </location>
</feature>
<dbReference type="RefSeq" id="WP_092105075.1">
    <property type="nucleotide sequence ID" value="NZ_FOOT01000010.1"/>
</dbReference>
<evidence type="ECO:0000256" key="1">
    <source>
        <dbReference type="SAM" id="Phobius"/>
    </source>
</evidence>
<keyword evidence="1" id="KW-1133">Transmembrane helix</keyword>
<organism evidence="2 3">
    <name type="scientific">Pontibacter chinhatensis</name>
    <dbReference type="NCBI Taxonomy" id="1436961"/>
    <lineage>
        <taxon>Bacteria</taxon>
        <taxon>Pseudomonadati</taxon>
        <taxon>Bacteroidota</taxon>
        <taxon>Cytophagia</taxon>
        <taxon>Cytophagales</taxon>
        <taxon>Hymenobacteraceae</taxon>
        <taxon>Pontibacter</taxon>
    </lineage>
</organism>
<sequence length="202" mass="23085">MKTAIIFGFIALILPIAFIAIGYYLDYKHDKKGFLKDAKSILTGILALSASYFLFTVAEAGLTSLFPINSNYGKSYNDFRLARGIPVIESSWKVWPFAGNNFEEWWADTLNTDADIHTFKVIKYSLWGPVTEKDYFEKEETGFRLETIYNYSNGSLIYLKISPKSDSLIHFTGKTTPDPQAEKIRTISQEDFRSILNEWTAK</sequence>